<reference evidence="2" key="1">
    <citation type="journal article" date="2023" name="G3 (Bethesda)">
        <title>Genome assembly and association tests identify interacting loci associated with vigor, precocity, and sex in interspecific pistachio rootstocks.</title>
        <authorList>
            <person name="Palmer W."/>
            <person name="Jacygrad E."/>
            <person name="Sagayaradj S."/>
            <person name="Cavanaugh K."/>
            <person name="Han R."/>
            <person name="Bertier L."/>
            <person name="Beede B."/>
            <person name="Kafkas S."/>
            <person name="Golino D."/>
            <person name="Preece J."/>
            <person name="Michelmore R."/>
        </authorList>
    </citation>
    <scope>NUCLEOTIDE SEQUENCE [LARGE SCALE GENOMIC DNA]</scope>
</reference>
<sequence>MANYAPSASFPLLSILLLTFYSEKISILAEVQRTWCVAKPAANNRVLRGDIDFSCSHADCSPIQQGGSCFDPNTLMHHTSFAMNAFYQASGRQKFDCDFKSSALIALTDPSSSSCTYPGAEADVDTSNTWCVAKPTANDNILQSNIDFACQKTNCDPIKEGGLCFNPNTLMHHASYAMNSYYQLSGRDAASCDFNNSAMIVTSNPGYGTGCYYASALPLQI</sequence>
<gene>
    <name evidence="1" type="ORF">Pint_10029</name>
</gene>
<evidence type="ECO:0000313" key="2">
    <source>
        <dbReference type="Proteomes" id="UP001163603"/>
    </source>
</evidence>
<dbReference type="Proteomes" id="UP001163603">
    <property type="component" value="Chromosome 12"/>
</dbReference>
<name>A0ACC0XG21_9ROSI</name>
<accession>A0ACC0XG21</accession>
<comment type="caution">
    <text evidence="1">The sequence shown here is derived from an EMBL/GenBank/DDBJ whole genome shotgun (WGS) entry which is preliminary data.</text>
</comment>
<evidence type="ECO:0000313" key="1">
    <source>
        <dbReference type="EMBL" id="KAJ0017065.1"/>
    </source>
</evidence>
<protein>
    <submittedName>
        <fullName evidence="1">Uncharacterized protein</fullName>
    </submittedName>
</protein>
<proteinExistence type="predicted"/>
<keyword evidence="2" id="KW-1185">Reference proteome</keyword>
<organism evidence="1 2">
    <name type="scientific">Pistacia integerrima</name>
    <dbReference type="NCBI Taxonomy" id="434235"/>
    <lineage>
        <taxon>Eukaryota</taxon>
        <taxon>Viridiplantae</taxon>
        <taxon>Streptophyta</taxon>
        <taxon>Embryophyta</taxon>
        <taxon>Tracheophyta</taxon>
        <taxon>Spermatophyta</taxon>
        <taxon>Magnoliopsida</taxon>
        <taxon>eudicotyledons</taxon>
        <taxon>Gunneridae</taxon>
        <taxon>Pentapetalae</taxon>
        <taxon>rosids</taxon>
        <taxon>malvids</taxon>
        <taxon>Sapindales</taxon>
        <taxon>Anacardiaceae</taxon>
        <taxon>Pistacia</taxon>
    </lineage>
</organism>
<dbReference type="EMBL" id="CM047747">
    <property type="protein sequence ID" value="KAJ0017065.1"/>
    <property type="molecule type" value="Genomic_DNA"/>
</dbReference>